<protein>
    <recommendedName>
        <fullName evidence="6">Tetratricopeptide repeat protein 17</fullName>
    </recommendedName>
</protein>
<keyword evidence="1" id="KW-0802">TPR repeat</keyword>
<evidence type="ECO:0000256" key="2">
    <source>
        <dbReference type="SAM" id="MobiDB-lite"/>
    </source>
</evidence>
<evidence type="ECO:0000256" key="3">
    <source>
        <dbReference type="SAM" id="SignalP"/>
    </source>
</evidence>
<evidence type="ECO:0000313" key="5">
    <source>
        <dbReference type="Proteomes" id="UP001378592"/>
    </source>
</evidence>
<dbReference type="SUPFAM" id="SSF48452">
    <property type="entry name" value="TPR-like"/>
    <property type="match status" value="1"/>
</dbReference>
<feature type="repeat" description="TPR" evidence="1">
    <location>
        <begin position="686"/>
        <end position="719"/>
    </location>
</feature>
<gene>
    <name evidence="4" type="ORF">R5R35_014291</name>
</gene>
<proteinExistence type="predicted"/>
<dbReference type="EMBL" id="JAZDUA010000024">
    <property type="protein sequence ID" value="KAK7872504.1"/>
    <property type="molecule type" value="Genomic_DNA"/>
</dbReference>
<reference evidence="4 5" key="1">
    <citation type="submission" date="2024-03" db="EMBL/GenBank/DDBJ databases">
        <title>The genome assembly and annotation of the cricket Gryllus longicercus Weissman &amp; Gray.</title>
        <authorList>
            <person name="Szrajer S."/>
            <person name="Gray D."/>
            <person name="Ylla G."/>
        </authorList>
    </citation>
    <scope>NUCLEOTIDE SEQUENCE [LARGE SCALE GENOMIC DNA]</scope>
    <source>
        <strain evidence="4">DAG 2021-001</strain>
        <tissue evidence="4">Whole body minus gut</tissue>
    </source>
</reference>
<sequence>MMVKFEFWKLFIALFQLILGISASTHWVVTENGRIQSQLDSMFHMRRPYDLLSLLEQEKRVKAIEELHNELMTRKSSIDQQWGTLEGAADLESRLYSQDPDCLKAGHTLADTDLYISLIGDIRERVKLENYLVSCEGGVPELPDCSAVIDLDFSMTSFEHLQVMVKRANLSTCPELSLASFVLEDQDMAQFAHQVALGLQRNSTSWLHHNLAAVYWRIRGNAPNAVECARRAVHFAPRQYKDLALLTLGGLLQQAKALVEAALVLHAAVDHAPHVPQNHLALGTVYAILGDYNRSVACLDNALKLLPSLETASKLKHTVKCHHKLEQGLLDLHQSLQSMLGELQEYHARQERWLQLQERLRREQAPLEMRLLDQDPALLSLLRGPSCVQQLPDGSQSSRSCEHIGLGTFPWQAHSLQLLLRKVESRAKKISEQMLRHNPLVQEQSVLESSQSAASEGEEPVSMEDGRQVGDGGVKEEAAVDEALVTPPEAQSWPSQEECTAYKGQFPVIQDLSSVFLAPEDRGFEAHLYLGPLIGLGSGEEHVLPWYPPTCSAAEVSHEPLVQRLFPRLVPQHPEPAPELQLLPELLKYGVQGQAVEAEIGQRILSAINKDVGPRWLLHSLAALYWRVRGNLRHALDCLRVAVAAAPARLADVPLVSLGALLLRAGQLPAARRAALHALAVDDRQVISHFLLGLVLEAQSNHSGAIHHLKKVLEIQPNYLGGQARNLLRAAACREQFSNTPLTDEPSSEEMCGTGKPMDLLSSLEGMREGDTVVCSVDGQQCHTMQCFSPGQNSADCLTGGLMTLDAATVARLLGPGNSQCAGEDVLDQPDETELERMGDPSSLPKHFRLRIALGDDELQSSNLGEFYVPVALMDNAWLRVYDKSGTYALSPSECERIHSIDWGQETAIWLSSSGGGIIVESLPIIPSGSNINGQQPECDRTLPPSHLTLDHLAGVRLRHRLQASAESGLRLWLAAALGDPSSKPSEMAVRLALALQENATSWVLATAAALYWRIVGRADQAVTCLRQALQYAPSTERNIPLVSLASVLSRAGFNSDALVVANMALDLAPKFFVAHFTIANIHASMGDLEKAITFYRSSLELEPNFEPARNRLLGILCSVLFEEHSKQDE</sequence>
<name>A0AAN9ZGG5_9ORTH</name>
<feature type="compositionally biased region" description="Low complexity" evidence="2">
    <location>
        <begin position="441"/>
        <end position="455"/>
    </location>
</feature>
<organism evidence="4 5">
    <name type="scientific">Gryllus longicercus</name>
    <dbReference type="NCBI Taxonomy" id="2509291"/>
    <lineage>
        <taxon>Eukaryota</taxon>
        <taxon>Metazoa</taxon>
        <taxon>Ecdysozoa</taxon>
        <taxon>Arthropoda</taxon>
        <taxon>Hexapoda</taxon>
        <taxon>Insecta</taxon>
        <taxon>Pterygota</taxon>
        <taxon>Neoptera</taxon>
        <taxon>Polyneoptera</taxon>
        <taxon>Orthoptera</taxon>
        <taxon>Ensifera</taxon>
        <taxon>Gryllidea</taxon>
        <taxon>Grylloidea</taxon>
        <taxon>Gryllidae</taxon>
        <taxon>Gryllinae</taxon>
        <taxon>Gryllus</taxon>
    </lineage>
</organism>
<dbReference type="InterPro" id="IPR011990">
    <property type="entry name" value="TPR-like_helical_dom_sf"/>
</dbReference>
<dbReference type="GO" id="GO:0015629">
    <property type="term" value="C:actin cytoskeleton"/>
    <property type="evidence" value="ECO:0007669"/>
    <property type="project" value="TreeGrafter"/>
</dbReference>
<dbReference type="GO" id="GO:0030041">
    <property type="term" value="P:actin filament polymerization"/>
    <property type="evidence" value="ECO:0007669"/>
    <property type="project" value="TreeGrafter"/>
</dbReference>
<dbReference type="Gene3D" id="1.25.40.10">
    <property type="entry name" value="Tetratricopeptide repeat domain"/>
    <property type="match status" value="3"/>
</dbReference>
<keyword evidence="5" id="KW-1185">Reference proteome</keyword>
<dbReference type="PANTHER" id="PTHR16091">
    <property type="entry name" value="TTC17 PROTEIN"/>
    <property type="match status" value="1"/>
</dbReference>
<feature type="repeat" description="TPR" evidence="1">
    <location>
        <begin position="1073"/>
        <end position="1106"/>
    </location>
</feature>
<feature type="region of interest" description="Disordered" evidence="2">
    <location>
        <begin position="441"/>
        <end position="470"/>
    </location>
</feature>
<dbReference type="PANTHER" id="PTHR16091:SF1">
    <property type="entry name" value="TETRATRICOPEPTIDE REPEAT PROTEIN 17"/>
    <property type="match status" value="1"/>
</dbReference>
<dbReference type="Proteomes" id="UP001378592">
    <property type="component" value="Unassembled WGS sequence"/>
</dbReference>
<dbReference type="Pfam" id="PF13432">
    <property type="entry name" value="TPR_16"/>
    <property type="match status" value="1"/>
</dbReference>
<dbReference type="InterPro" id="IPR052630">
    <property type="entry name" value="TTC17"/>
</dbReference>
<comment type="caution">
    <text evidence="4">The sequence shown here is derived from an EMBL/GenBank/DDBJ whole genome shotgun (WGS) entry which is preliminary data.</text>
</comment>
<evidence type="ECO:0008006" key="6">
    <source>
        <dbReference type="Google" id="ProtNLM"/>
    </source>
</evidence>
<dbReference type="InterPro" id="IPR019734">
    <property type="entry name" value="TPR_rpt"/>
</dbReference>
<dbReference type="GO" id="GO:0005737">
    <property type="term" value="C:cytoplasm"/>
    <property type="evidence" value="ECO:0007669"/>
    <property type="project" value="TreeGrafter"/>
</dbReference>
<feature type="repeat" description="TPR" evidence="1">
    <location>
        <begin position="276"/>
        <end position="309"/>
    </location>
</feature>
<feature type="chain" id="PRO_5042929000" description="Tetratricopeptide repeat protein 17" evidence="3">
    <location>
        <begin position="24"/>
        <end position="1130"/>
    </location>
</feature>
<evidence type="ECO:0000256" key="1">
    <source>
        <dbReference type="PROSITE-ProRule" id="PRU00339"/>
    </source>
</evidence>
<feature type="signal peptide" evidence="3">
    <location>
        <begin position="1"/>
        <end position="23"/>
    </location>
</feature>
<dbReference type="AlphaFoldDB" id="A0AAN9ZGG5"/>
<dbReference type="PROSITE" id="PS50005">
    <property type="entry name" value="TPR"/>
    <property type="match status" value="3"/>
</dbReference>
<keyword evidence="3" id="KW-0732">Signal</keyword>
<dbReference type="Pfam" id="PF13181">
    <property type="entry name" value="TPR_8"/>
    <property type="match status" value="2"/>
</dbReference>
<dbReference type="SMART" id="SM00028">
    <property type="entry name" value="TPR"/>
    <property type="match status" value="7"/>
</dbReference>
<accession>A0AAN9ZGG5</accession>
<evidence type="ECO:0000313" key="4">
    <source>
        <dbReference type="EMBL" id="KAK7872504.1"/>
    </source>
</evidence>